<evidence type="ECO:0000313" key="1">
    <source>
        <dbReference type="EMBL" id="KGE18329.1"/>
    </source>
</evidence>
<comment type="caution">
    <text evidence="1">The sequence shown here is derived from an EMBL/GenBank/DDBJ whole genome shotgun (WGS) entry which is preliminary data.</text>
</comment>
<protein>
    <submittedName>
        <fullName evidence="1">Uncharacterized protein</fullName>
    </submittedName>
</protein>
<gene>
    <name evidence="1" type="ORF">PWYN_27845</name>
</gene>
<dbReference type="STRING" id="268407.PWYN_27845"/>
<dbReference type="eggNOG" id="ENOG50307DJ">
    <property type="taxonomic scope" value="Bacteria"/>
</dbReference>
<accession>A0A098M6Z6</accession>
<dbReference type="RefSeq" id="WP_157261267.1">
    <property type="nucleotide sequence ID" value="NZ_JQCR01000003.1"/>
</dbReference>
<organism evidence="1 2">
    <name type="scientific">Paenibacillus wynnii</name>
    <dbReference type="NCBI Taxonomy" id="268407"/>
    <lineage>
        <taxon>Bacteria</taxon>
        <taxon>Bacillati</taxon>
        <taxon>Bacillota</taxon>
        <taxon>Bacilli</taxon>
        <taxon>Bacillales</taxon>
        <taxon>Paenibacillaceae</taxon>
        <taxon>Paenibacillus</taxon>
    </lineage>
</organism>
<dbReference type="Proteomes" id="UP000029734">
    <property type="component" value="Unassembled WGS sequence"/>
</dbReference>
<reference evidence="1 2" key="1">
    <citation type="submission" date="2014-08" db="EMBL/GenBank/DDBJ databases">
        <authorList>
            <person name="den Bakker H.C."/>
        </authorList>
    </citation>
    <scope>NUCLEOTIDE SEQUENCE [LARGE SCALE GENOMIC DNA]</scope>
    <source>
        <strain evidence="1 2">DSM 18334</strain>
    </source>
</reference>
<dbReference type="OrthoDB" id="2625256at2"/>
<sequence length="74" mass="8325">MRLRELLTVVEANITLEISGLSEEYVTKKDIPEFRMNSEVNGLKAIENGLMIKLAEPKKVPTLEELGYSFEVGV</sequence>
<dbReference type="EMBL" id="JQCR01000003">
    <property type="protein sequence ID" value="KGE18329.1"/>
    <property type="molecule type" value="Genomic_DNA"/>
</dbReference>
<keyword evidence="2" id="KW-1185">Reference proteome</keyword>
<proteinExistence type="predicted"/>
<evidence type="ECO:0000313" key="2">
    <source>
        <dbReference type="Proteomes" id="UP000029734"/>
    </source>
</evidence>
<reference evidence="1 2" key="2">
    <citation type="submission" date="2014-10" db="EMBL/GenBank/DDBJ databases">
        <title>Comparative genomics of the Paenibacillus odorifer group.</title>
        <authorList>
            <person name="Tsai Y.-C."/>
            <person name="Martin N."/>
            <person name="Korlach J."/>
            <person name="Wiedmann M."/>
        </authorList>
    </citation>
    <scope>NUCLEOTIDE SEQUENCE [LARGE SCALE GENOMIC DNA]</scope>
    <source>
        <strain evidence="1 2">DSM 18334</strain>
    </source>
</reference>
<name>A0A098M6Z6_9BACL</name>
<dbReference type="AlphaFoldDB" id="A0A098M6Z6"/>